<sequence>MKLKQYQTDTLTTLRHFFEQARVAGPRNAYEAVTREPEQAKRLGRYAAAYTPLDELPGVPYVCLRLPTGGGKTILGAHAVGIARDTWIEKDFPLVLWLVPSNTIRLQTVEALKNARHPYRQALDEAFGGRVRVFDITDFTHMRPHDIRDHCCIVVGTIQTLRVSTTDGRKVYAHNEEMEPHFSAISKTVPGLEKLDDGTVKFSFANLMHAHRPLMIVDEAHNAVTGLTREMQARVNPCAIIELTATPRDKNGRLLSNILHSVTAQELKLEEMIKLPIMLSEHDTWQNAVNGAIAGRASLAESAKDDRDYIRPIVLFQAQPKNQEVTVEVLRKHLIEVEQIPEEKIAIATGDQRELDGINLFDKACPIEYVITVEALKEGWDCSFAYVFCSVSRIQSAVDVEQLLGRILRMPYAKRRKAADLNKAHAYLSEPSFGDAARSLADKLVAMGFEEDEAIDNIEPVQQAFDDQGGLFGPRQKPKPTFKHTVTATPDVIAAIREKSGGTFAVRETEDGKVEIAVTGRVGGDLENAIFETLPEPERPGFSEAVARYRIEVKDQLSPAEQGEPFEVPRLMSEIQGALEFADTDVFMEYHDWSLLDHSPRMDEGEFSIRETARSFEIDIDGNQVTYQFASEEEQLSLDIDVEGWTPEALVLWLDRQVRQPDIHQSELLKWLSDFIFHLRNNRGMHISALMRCKFLLARKVRDKLATIRQKERKGVYQKYLFAPEAKVEVSFDETFSFHDGMYFDQRRYHGHWRPRKHFLGKDQVPAFDGVENGEEFQCAQTIDSLPGLKYWIRNVSRHPNSFWLPTATDKFYPDFVARMDDDRVLVAEYKGAHIAEGPDTAEKRTIGALWEKQSQGKGLFVVVEKSIDGKDMRAQLMAKIGYD</sequence>
<dbReference type="GO" id="GO:0005829">
    <property type="term" value="C:cytosol"/>
    <property type="evidence" value="ECO:0007669"/>
    <property type="project" value="TreeGrafter"/>
</dbReference>
<organism evidence="2 3">
    <name type="scientific">Thalassospira xiamenensis</name>
    <dbReference type="NCBI Taxonomy" id="220697"/>
    <lineage>
        <taxon>Bacteria</taxon>
        <taxon>Pseudomonadati</taxon>
        <taxon>Pseudomonadota</taxon>
        <taxon>Alphaproteobacteria</taxon>
        <taxon>Rhodospirillales</taxon>
        <taxon>Thalassospiraceae</taxon>
        <taxon>Thalassospira</taxon>
    </lineage>
</organism>
<dbReference type="PANTHER" id="PTHR47396:SF1">
    <property type="entry name" value="ATP-DEPENDENT HELICASE IRC3-RELATED"/>
    <property type="match status" value="1"/>
</dbReference>
<dbReference type="AlphaFoldDB" id="A0A285RXJ4"/>
<dbReference type="InterPro" id="IPR006935">
    <property type="entry name" value="Helicase/UvrB_N"/>
</dbReference>
<dbReference type="RefSeq" id="WP_097051363.1">
    <property type="nucleotide sequence ID" value="NZ_OBMM01000001.1"/>
</dbReference>
<protein>
    <submittedName>
        <fullName evidence="2">Type III restriction enzyme</fullName>
    </submittedName>
</protein>
<dbReference type="Gene3D" id="3.40.50.300">
    <property type="entry name" value="P-loop containing nucleotide triphosphate hydrolases"/>
    <property type="match status" value="2"/>
</dbReference>
<dbReference type="Proteomes" id="UP000219068">
    <property type="component" value="Unassembled WGS sequence"/>
</dbReference>
<accession>A0A285RXJ4</accession>
<dbReference type="SUPFAM" id="SSF52540">
    <property type="entry name" value="P-loop containing nucleoside triphosphate hydrolases"/>
    <property type="match status" value="2"/>
</dbReference>
<gene>
    <name evidence="2" type="ORF">SAMN05428964_1012101</name>
</gene>
<reference evidence="2 3" key="1">
    <citation type="submission" date="2017-08" db="EMBL/GenBank/DDBJ databases">
        <authorList>
            <person name="de Groot N.N."/>
        </authorList>
    </citation>
    <scope>NUCLEOTIDE SEQUENCE [LARGE SCALE GENOMIC DNA]</scope>
    <source>
        <strain evidence="2 3">USBA 78</strain>
    </source>
</reference>
<dbReference type="Pfam" id="PF04851">
    <property type="entry name" value="ResIII"/>
    <property type="match status" value="1"/>
</dbReference>
<dbReference type="PANTHER" id="PTHR47396">
    <property type="entry name" value="TYPE I RESTRICTION ENZYME ECOKI R PROTEIN"/>
    <property type="match status" value="1"/>
</dbReference>
<evidence type="ECO:0000259" key="1">
    <source>
        <dbReference type="Pfam" id="PF04851"/>
    </source>
</evidence>
<evidence type="ECO:0000313" key="3">
    <source>
        <dbReference type="Proteomes" id="UP000219068"/>
    </source>
</evidence>
<name>A0A285RXJ4_9PROT</name>
<dbReference type="GO" id="GO:0005524">
    <property type="term" value="F:ATP binding"/>
    <property type="evidence" value="ECO:0007669"/>
    <property type="project" value="InterPro"/>
</dbReference>
<dbReference type="EMBL" id="OBMM01000001">
    <property type="protein sequence ID" value="SOB97178.1"/>
    <property type="molecule type" value="Genomic_DNA"/>
</dbReference>
<proteinExistence type="predicted"/>
<dbReference type="InterPro" id="IPR050742">
    <property type="entry name" value="Helicase_Restrict-Modif_Enz"/>
</dbReference>
<dbReference type="GO" id="GO:0016787">
    <property type="term" value="F:hydrolase activity"/>
    <property type="evidence" value="ECO:0007669"/>
    <property type="project" value="InterPro"/>
</dbReference>
<dbReference type="InterPro" id="IPR027417">
    <property type="entry name" value="P-loop_NTPase"/>
</dbReference>
<evidence type="ECO:0000313" key="2">
    <source>
        <dbReference type="EMBL" id="SOB97178.1"/>
    </source>
</evidence>
<feature type="domain" description="Helicase/UvrB N-terminal" evidence="1">
    <location>
        <begin position="19"/>
        <end position="248"/>
    </location>
</feature>
<dbReference type="GO" id="GO:0003677">
    <property type="term" value="F:DNA binding"/>
    <property type="evidence" value="ECO:0007669"/>
    <property type="project" value="InterPro"/>
</dbReference>